<dbReference type="RefSeq" id="WP_194701001.1">
    <property type="nucleotide sequence ID" value="NZ_JADKNH010000003.1"/>
</dbReference>
<keyword evidence="1" id="KW-1133">Transmembrane helix</keyword>
<feature type="transmembrane region" description="Helical" evidence="1">
    <location>
        <begin position="343"/>
        <end position="368"/>
    </location>
</feature>
<accession>A0ABR9ZT33</accession>
<keyword evidence="4" id="KW-1185">Reference proteome</keyword>
<dbReference type="EMBL" id="JADKNH010000003">
    <property type="protein sequence ID" value="MBF4692764.1"/>
    <property type="molecule type" value="Genomic_DNA"/>
</dbReference>
<feature type="transmembrane region" description="Helical" evidence="1">
    <location>
        <begin position="305"/>
        <end position="331"/>
    </location>
</feature>
<comment type="caution">
    <text evidence="3">The sequence shown here is derived from an EMBL/GenBank/DDBJ whole genome shotgun (WGS) entry which is preliminary data.</text>
</comment>
<dbReference type="Pfam" id="PF07238">
    <property type="entry name" value="PilZ"/>
    <property type="match status" value="1"/>
</dbReference>
<organism evidence="3 4">
    <name type="scientific">Fusibacter ferrireducens</name>
    <dbReference type="NCBI Taxonomy" id="2785058"/>
    <lineage>
        <taxon>Bacteria</taxon>
        <taxon>Bacillati</taxon>
        <taxon>Bacillota</taxon>
        <taxon>Clostridia</taxon>
        <taxon>Eubacteriales</taxon>
        <taxon>Eubacteriales Family XII. Incertae Sedis</taxon>
        <taxon>Fusibacter</taxon>
    </lineage>
</organism>
<name>A0ABR9ZT33_9FIRM</name>
<reference evidence="3 4" key="1">
    <citation type="submission" date="2020-11" db="EMBL/GenBank/DDBJ databases">
        <title>Fusibacter basophilias sp. nov.</title>
        <authorList>
            <person name="Qiu D."/>
        </authorList>
    </citation>
    <scope>NUCLEOTIDE SEQUENCE [LARGE SCALE GENOMIC DNA]</scope>
    <source>
        <strain evidence="3 4">Q10-2</strain>
    </source>
</reference>
<proteinExistence type="predicted"/>
<dbReference type="Gene3D" id="2.40.10.220">
    <property type="entry name" value="predicted glycosyltransferase like domains"/>
    <property type="match status" value="1"/>
</dbReference>
<evidence type="ECO:0000259" key="2">
    <source>
        <dbReference type="Pfam" id="PF07238"/>
    </source>
</evidence>
<dbReference type="Proteomes" id="UP000614200">
    <property type="component" value="Unassembled WGS sequence"/>
</dbReference>
<evidence type="ECO:0000256" key="1">
    <source>
        <dbReference type="SAM" id="Phobius"/>
    </source>
</evidence>
<gene>
    <name evidence="3" type="ORF">ISU02_06520</name>
</gene>
<dbReference type="InterPro" id="IPR009875">
    <property type="entry name" value="PilZ_domain"/>
</dbReference>
<sequence length="374" mass="43851">MELKNFLLPSRSIEVAVTIEDEDHKPALLRLKTVIETGYENGFFKIVAPMHHGRLYSFRENEIITVTFTTQNDQKREAFDIKCSIVSREHKGNLYTLTLRSTGSPQKVQRRQAFRVNIFNTYTFTYKDKTQQIVTKDISSTGMRGLTTMQMSKGDMFEIQFNANTKEQHEIDPELYAKKIFTIKCRVVDCMPQTEIRRYMQRIQFLEMTSSQNKYLIQYLYAKQAEIIYTEGSDSDQRALMDQYFNSQYDDVPVEDAVTRRIQLFSLISLFVLFLSIVFLLYAQPKPVYGLDRFFDYFRAQAWNSAYYLLSLFSSILNLFIAMYGLILNATKIKTKKDHFNRLLLVTLTLTVVLIFVLLYLFITVPIFTSNKVY</sequence>
<evidence type="ECO:0000313" key="3">
    <source>
        <dbReference type="EMBL" id="MBF4692764.1"/>
    </source>
</evidence>
<feature type="domain" description="PilZ" evidence="2">
    <location>
        <begin position="109"/>
        <end position="221"/>
    </location>
</feature>
<evidence type="ECO:0000313" key="4">
    <source>
        <dbReference type="Proteomes" id="UP000614200"/>
    </source>
</evidence>
<keyword evidence="1" id="KW-0472">Membrane</keyword>
<protein>
    <submittedName>
        <fullName evidence="3">PilZ domain-containing protein</fullName>
    </submittedName>
</protein>
<keyword evidence="1" id="KW-0812">Transmembrane</keyword>
<feature type="transmembrane region" description="Helical" evidence="1">
    <location>
        <begin position="264"/>
        <end position="285"/>
    </location>
</feature>